<evidence type="ECO:0008006" key="5">
    <source>
        <dbReference type="Google" id="ProtNLM"/>
    </source>
</evidence>
<dbReference type="InterPro" id="IPR025110">
    <property type="entry name" value="AMP-bd_C"/>
</dbReference>
<proteinExistence type="predicted"/>
<dbReference type="InterPro" id="IPR045851">
    <property type="entry name" value="AMP-bd_C_sf"/>
</dbReference>
<accession>A0A2U1T2B4</accession>
<dbReference type="Gene3D" id="3.30.300.30">
    <property type="match status" value="1"/>
</dbReference>
<evidence type="ECO:0000313" key="3">
    <source>
        <dbReference type="EMBL" id="PWB98031.1"/>
    </source>
</evidence>
<organism evidence="3 4">
    <name type="scientific">Homoserinimonas hongtaonis</name>
    <dbReference type="NCBI Taxonomy" id="2079791"/>
    <lineage>
        <taxon>Bacteria</taxon>
        <taxon>Bacillati</taxon>
        <taxon>Actinomycetota</taxon>
        <taxon>Actinomycetes</taxon>
        <taxon>Micrococcales</taxon>
        <taxon>Microbacteriaceae</taxon>
        <taxon>Homoserinimonas</taxon>
    </lineage>
</organism>
<dbReference type="SUPFAM" id="SSF56801">
    <property type="entry name" value="Acetyl-CoA synthetase-like"/>
    <property type="match status" value="1"/>
</dbReference>
<dbReference type="AlphaFoldDB" id="A0A2U1T2B4"/>
<dbReference type="InterPro" id="IPR042099">
    <property type="entry name" value="ANL_N_sf"/>
</dbReference>
<evidence type="ECO:0000259" key="2">
    <source>
        <dbReference type="Pfam" id="PF13193"/>
    </source>
</evidence>
<dbReference type="EMBL" id="QEEX01000001">
    <property type="protein sequence ID" value="PWB98031.1"/>
    <property type="molecule type" value="Genomic_DNA"/>
</dbReference>
<dbReference type="InterPro" id="IPR050237">
    <property type="entry name" value="ATP-dep_AMP-bd_enzyme"/>
</dbReference>
<protein>
    <recommendedName>
        <fullName evidence="5">Long-chain fatty acid--CoA ligase</fullName>
    </recommendedName>
</protein>
<dbReference type="Gene3D" id="3.40.50.12780">
    <property type="entry name" value="N-terminal domain of ligase-like"/>
    <property type="match status" value="1"/>
</dbReference>
<evidence type="ECO:0000259" key="1">
    <source>
        <dbReference type="Pfam" id="PF00501"/>
    </source>
</evidence>
<dbReference type="Pfam" id="PF00501">
    <property type="entry name" value="AMP-binding"/>
    <property type="match status" value="1"/>
</dbReference>
<dbReference type="InterPro" id="IPR020845">
    <property type="entry name" value="AMP-binding_CS"/>
</dbReference>
<dbReference type="GO" id="GO:0016877">
    <property type="term" value="F:ligase activity, forming carbon-sulfur bonds"/>
    <property type="evidence" value="ECO:0007669"/>
    <property type="project" value="UniProtKB-ARBA"/>
</dbReference>
<keyword evidence="4" id="KW-1185">Reference proteome</keyword>
<reference evidence="4" key="1">
    <citation type="submission" date="2018-04" db="EMBL/GenBank/DDBJ databases">
        <authorList>
            <person name="Liu S."/>
            <person name="Wang Z."/>
            <person name="Li J."/>
        </authorList>
    </citation>
    <scope>NUCLEOTIDE SEQUENCE [LARGE SCALE GENOMIC DNA]</scope>
    <source>
        <strain evidence="4">S1194</strain>
    </source>
</reference>
<dbReference type="RefSeq" id="WP_108997829.1">
    <property type="nucleotide sequence ID" value="NZ_QEEX01000001.1"/>
</dbReference>
<gene>
    <name evidence="3" type="ORF">DF220_09460</name>
</gene>
<feature type="domain" description="AMP-dependent synthetase/ligase" evidence="1">
    <location>
        <begin position="8"/>
        <end position="371"/>
    </location>
</feature>
<dbReference type="InterPro" id="IPR000873">
    <property type="entry name" value="AMP-dep_synth/lig_dom"/>
</dbReference>
<dbReference type="PROSITE" id="PS00455">
    <property type="entry name" value="AMP_BINDING"/>
    <property type="match status" value="1"/>
</dbReference>
<sequence length="515" mass="54794">MDCGQILRKFAQQRPDAPAVTFEGVTLTASQLLARSYRLANALSALGLRRGDAVATLGVNALRSPEEIAGIAIGGFVRVPLHQGNTAEAHRYMLENSRARVLITDPIGLAECADSLIALEHLEAVIVDSDTGHLKYNDVLAAADPRDPGLVLGDDEVVQIGFTGGTTGRPKGAVQTHGRWVDVSIDLMGLLPAPAAQVDRFLAAGPFSGPAGTFLFSCIARGIEIVISPDRTAATAARLVQQHRATIVSALPPLVQSLSEDPGIDTFDLTSIRSIISAGAPLRSRVIRTLTERFGPVLTFCYGQSECVPIAALTPDLVARGVSGEPELLRSVGRPTLRSAVRIVSPEGKELTLGEPGEITADAAGKLTRYWDNPEATAEKITADGYVRTGDLGRMREDGVLFLTDRSDDIITVRGTAVVPSDLEDAFADHPAIHEVVVIGRPDTDLGERPEAVISLKPGSEFTEQDIRDWWHGRSSGDDAVVTVLLSAGPLPRTPAGKLSRRIIREAFNPATTSS</sequence>
<dbReference type="Pfam" id="PF13193">
    <property type="entry name" value="AMP-binding_C"/>
    <property type="match status" value="1"/>
</dbReference>
<name>A0A2U1T2B4_9MICO</name>
<dbReference type="PANTHER" id="PTHR43767">
    <property type="entry name" value="LONG-CHAIN-FATTY-ACID--COA LIGASE"/>
    <property type="match status" value="1"/>
</dbReference>
<feature type="domain" description="AMP-binding enzyme C-terminal" evidence="2">
    <location>
        <begin position="423"/>
        <end position="498"/>
    </location>
</feature>
<dbReference type="PANTHER" id="PTHR43767:SF7">
    <property type="entry name" value="MEDIUM_LONG-CHAIN-FATTY-ACID--COA LIGASE FADD8"/>
    <property type="match status" value="1"/>
</dbReference>
<comment type="caution">
    <text evidence="3">The sequence shown here is derived from an EMBL/GenBank/DDBJ whole genome shotgun (WGS) entry which is preliminary data.</text>
</comment>
<evidence type="ECO:0000313" key="4">
    <source>
        <dbReference type="Proteomes" id="UP000244978"/>
    </source>
</evidence>
<dbReference type="Proteomes" id="UP000244978">
    <property type="component" value="Unassembled WGS sequence"/>
</dbReference>